<keyword evidence="5" id="KW-0378">Hydrolase</keyword>
<dbReference type="CDD" id="cd18033">
    <property type="entry name" value="DEXDc_FANCM"/>
    <property type="match status" value="1"/>
</dbReference>
<feature type="region of interest" description="Disordered" evidence="9">
    <location>
        <begin position="1632"/>
        <end position="1708"/>
    </location>
</feature>
<dbReference type="GO" id="GO:0005524">
    <property type="term" value="F:ATP binding"/>
    <property type="evidence" value="ECO:0007669"/>
    <property type="project" value="UniProtKB-KW"/>
</dbReference>
<evidence type="ECO:0000256" key="6">
    <source>
        <dbReference type="ARBA" id="ARBA00022806"/>
    </source>
</evidence>
<feature type="region of interest" description="Disordered" evidence="9">
    <location>
        <begin position="740"/>
        <end position="786"/>
    </location>
</feature>
<dbReference type="GO" id="GO:0036297">
    <property type="term" value="P:interstrand cross-link repair"/>
    <property type="evidence" value="ECO:0007669"/>
    <property type="project" value="UniProtKB-ARBA"/>
</dbReference>
<name>A0AAD5XV12_9FUNG</name>
<dbReference type="CDD" id="cd18801">
    <property type="entry name" value="SF2_C_FANCM_Hef"/>
    <property type="match status" value="1"/>
</dbReference>
<sequence length="1708" mass="184435">MDDEFDDLFDDFGDDDQSLLEVLAHVESAGAPLRAALQAPPARRGSLNPAVAVAPRVQHQRHQLAAARSAQPLAFEAVPDSQRSSNSSRQTTLLESFGGLTSQRQPPANPSAMAATRAAPSSSKACPFPPGGPSQPHSTPTITPPSPRTLARDLEGAGYVAGLHKIDTEAAKTWIFPTNVSMRDYQFNIISRALFVNTLVALPTGLGKTFIAAVMMFNFFRWFPEGKIVFMAPTKPLVAQQIEACFKITGIPQEATVELTGATAPEARERSWADKRVFFLTPQVMQNDLKSGNCPATKVVMLVIDEAHRATGNHSYCECIRALKQHNERFRVLALTATPGSDLQTVQNVVENTLTNRIEIRTEDSLDIKPYIHHRNIDAITVKLSPEIQEIKVGLIKVAEGFLTRLSSAKALYRTDAANVGKYEILKARERWREGNRRGGGGITPGRAAALEGDFGVAMMLAGAIQLLVVHGIRTCLSTLQHYIAESQQPGVRTSRSRANLAKNPMLTNLIDRILTMTLSPSFTSHPKIDRLVSTIVQHFLEHEDEKARLTALGRGDEIGQTRVMVFSQFRESVDEIRAALEKHDPLVRVMSFVGQAAAGKSNKKGFTQKEQLEVISKFQGGSYNVLVATSIGEEGLDIGEVDLIICFDTQNSPIRMLQRMGRTGRKREGKIVLLLTEGKEEEAHQRSQATYKSVQKTIITQQGKKLQMYPDTLCRMLPPGPKPTCVKEFLEIPEYLQQKRGSRGKAAKPKTPKVTGLKAARKAAAEPKKPGARKNKRKAAEAEAPPAEEVVSDFYTSDEDVMAAHQAAKKRKRIGPIDDIRQAMAVIGEGDSDDNGLGYGSSDSEFDGPQGFMSARMLASKPSQKAKSLKPPAAKKPKTGASANGATLKKSSSSLRAAALAPSSSKADSLDTFGGLRDLMGDDDDLDMELMSAIPFALRGDTRGLSGTDSMEVLSAIKRSSSSVSDLLEPPAKVAKTTVGNFDDEGMTVLEGSMRMPSPLMDGLNDSLDDWEADEPLEIPATNNGMLKREIDEPSEIPATNDANLPPEVQTPPRRDTTPLAKSIKQNSLQGISMQEIPDPDNDEFSSDDDLFADGSLDNIEAIEAGGANMRALDLPLESTTDPPPELQWKIPAPISRSLTLETPGTDNDILVPDTPTAGSRHHHHHTPNSAARKQLRVNFSSSPVPPDDLDNEDEDENDDDDELPASPTRNTGAAAALKTPDARGRNIGGAGATALETADERRIRNIGGAAALEIPDEFAGSQWATQAPHARRRQRIRRAKPIHKHISQSPAARATPHSQSAKKTRRMRVENLIARLAQKKAPRKGPALRGTPNLKQASNKKIERGALVGGDKQKRQQRPHPVDLSKPNPFMDIEAEEASDASGSDSGDDDEEGSFEDWDQDLSGFIVGDGEATPARRTPGSQSVPSTGNTGHGRSPADMQAFYAKSLLSPAVGGLGPRAYGGYKFAWGRSTPGRRRTWMRDSSQREGEAHDDDDDDDESLSGFVVPDDEVTGGESLTADTRSGIAGGGTIHSEPTTPGTLSVAGPNCEDRDPQWEVDTPLVSKQARLRRPQPSALNLDSAPTSPTPSRQPNTLFAPAAAAAAVVVGNHPQLSELEQAALKDCMELDWEDDEWLSAGGTPAKNGAGADAGPNAPRVVPPAGVLKPPLPQQHLSSLSAVPPDLPVPPMPMHTSSQLRPTRKLTKARPK</sequence>
<proteinExistence type="inferred from homology"/>
<feature type="compositionally biased region" description="Polar residues" evidence="9">
    <location>
        <begin position="1065"/>
        <end position="1074"/>
    </location>
</feature>
<feature type="compositionally biased region" description="Low complexity" evidence="9">
    <location>
        <begin position="1641"/>
        <end position="1655"/>
    </location>
</feature>
<dbReference type="Proteomes" id="UP001212152">
    <property type="component" value="Unassembled WGS sequence"/>
</dbReference>
<comment type="caution">
    <text evidence="12">The sequence shown here is derived from an EMBL/GenBank/DDBJ whole genome shotgun (WGS) entry which is preliminary data.</text>
</comment>
<comment type="similarity">
    <text evidence="2">Belongs to the DEAD box helicase family. DEAH subfamily. FANCM sub-subfamily.</text>
</comment>
<feature type="compositionally biased region" description="Polar residues" evidence="9">
    <location>
        <begin position="1575"/>
        <end position="1594"/>
    </location>
</feature>
<evidence type="ECO:0000256" key="2">
    <source>
        <dbReference type="ARBA" id="ARBA00009889"/>
    </source>
</evidence>
<evidence type="ECO:0000256" key="8">
    <source>
        <dbReference type="ARBA" id="ARBA00023242"/>
    </source>
</evidence>
<evidence type="ECO:0000256" key="1">
    <source>
        <dbReference type="ARBA" id="ARBA00004123"/>
    </source>
</evidence>
<feature type="region of interest" description="Disordered" evidence="9">
    <location>
        <begin position="1284"/>
        <end position="1439"/>
    </location>
</feature>
<dbReference type="PANTHER" id="PTHR14025:SF20">
    <property type="entry name" value="FANCONI ANEMIA GROUP M PROTEIN"/>
    <property type="match status" value="1"/>
</dbReference>
<feature type="region of interest" description="Disordered" evidence="9">
    <location>
        <begin position="1115"/>
        <end position="1235"/>
    </location>
</feature>
<comment type="subcellular location">
    <subcellularLocation>
        <location evidence="1">Nucleus</location>
    </subcellularLocation>
</comment>
<feature type="compositionally biased region" description="Low complexity" evidence="9">
    <location>
        <begin position="880"/>
        <end position="908"/>
    </location>
</feature>
<gene>
    <name evidence="12" type="ORF">HDU87_000124</name>
</gene>
<reference evidence="12" key="1">
    <citation type="submission" date="2020-05" db="EMBL/GenBank/DDBJ databases">
        <title>Phylogenomic resolution of chytrid fungi.</title>
        <authorList>
            <person name="Stajich J.E."/>
            <person name="Amses K."/>
            <person name="Simmons R."/>
            <person name="Seto K."/>
            <person name="Myers J."/>
            <person name="Bonds A."/>
            <person name="Quandt C.A."/>
            <person name="Barry K."/>
            <person name="Liu P."/>
            <person name="Grigoriev I."/>
            <person name="Longcore J.E."/>
            <person name="James T.Y."/>
        </authorList>
    </citation>
    <scope>NUCLEOTIDE SEQUENCE</scope>
    <source>
        <strain evidence="12">JEL0379</strain>
    </source>
</reference>
<feature type="region of interest" description="Disordered" evidence="9">
    <location>
        <begin position="98"/>
        <end position="148"/>
    </location>
</feature>
<evidence type="ECO:0000256" key="4">
    <source>
        <dbReference type="ARBA" id="ARBA00022741"/>
    </source>
</evidence>
<dbReference type="EC" id="3.6.4.12" evidence="3"/>
<dbReference type="PROSITE" id="PS51194">
    <property type="entry name" value="HELICASE_CTER"/>
    <property type="match status" value="1"/>
</dbReference>
<dbReference type="InterPro" id="IPR044749">
    <property type="entry name" value="FANCM_DEXDc"/>
</dbReference>
<dbReference type="GO" id="GO:0005634">
    <property type="term" value="C:nucleus"/>
    <property type="evidence" value="ECO:0007669"/>
    <property type="project" value="UniProtKB-SubCell"/>
</dbReference>
<dbReference type="GO" id="GO:0045003">
    <property type="term" value="P:double-strand break repair via synthesis-dependent strand annealing"/>
    <property type="evidence" value="ECO:0007669"/>
    <property type="project" value="TreeGrafter"/>
</dbReference>
<feature type="compositionally biased region" description="Polar residues" evidence="9">
    <location>
        <begin position="1138"/>
        <end position="1147"/>
    </location>
</feature>
<dbReference type="GO" id="GO:0016787">
    <property type="term" value="F:hydrolase activity"/>
    <property type="evidence" value="ECO:0007669"/>
    <property type="project" value="UniProtKB-KW"/>
</dbReference>
<dbReference type="SUPFAM" id="SSF52540">
    <property type="entry name" value="P-loop containing nucleoside triphosphate hydrolases"/>
    <property type="match status" value="1"/>
</dbReference>
<feature type="region of interest" description="Disordered" evidence="9">
    <location>
        <begin position="1461"/>
        <end position="1596"/>
    </location>
</feature>
<keyword evidence="4" id="KW-0547">Nucleotide-binding</keyword>
<feature type="compositionally biased region" description="Basic and acidic residues" evidence="9">
    <location>
        <begin position="1480"/>
        <end position="1490"/>
    </location>
</feature>
<keyword evidence="7" id="KW-0067">ATP-binding</keyword>
<protein>
    <recommendedName>
        <fullName evidence="3">DNA helicase</fullName>
        <ecNumber evidence="3">3.6.4.12</ecNumber>
    </recommendedName>
</protein>
<dbReference type="Pfam" id="PF04851">
    <property type="entry name" value="ResIII"/>
    <property type="match status" value="1"/>
</dbReference>
<dbReference type="InterPro" id="IPR001650">
    <property type="entry name" value="Helicase_C-like"/>
</dbReference>
<evidence type="ECO:0000256" key="5">
    <source>
        <dbReference type="ARBA" id="ARBA00022801"/>
    </source>
</evidence>
<accession>A0AAD5XV12</accession>
<feature type="domain" description="Helicase ATP-binding" evidence="10">
    <location>
        <begin position="189"/>
        <end position="357"/>
    </location>
</feature>
<keyword evidence="8" id="KW-0539">Nucleus</keyword>
<feature type="compositionally biased region" description="Polar residues" evidence="9">
    <location>
        <begin position="1169"/>
        <end position="1184"/>
    </location>
</feature>
<feature type="compositionally biased region" description="Polar residues" evidence="9">
    <location>
        <begin position="1421"/>
        <end position="1431"/>
    </location>
</feature>
<dbReference type="PROSITE" id="PS51192">
    <property type="entry name" value="HELICASE_ATP_BIND_1"/>
    <property type="match status" value="1"/>
</dbReference>
<evidence type="ECO:0000313" key="12">
    <source>
        <dbReference type="EMBL" id="KAJ3185501.1"/>
    </source>
</evidence>
<dbReference type="GO" id="GO:0000400">
    <property type="term" value="F:four-way junction DNA binding"/>
    <property type="evidence" value="ECO:0007669"/>
    <property type="project" value="TreeGrafter"/>
</dbReference>
<organism evidence="12 13">
    <name type="scientific">Geranomyces variabilis</name>
    <dbReference type="NCBI Taxonomy" id="109894"/>
    <lineage>
        <taxon>Eukaryota</taxon>
        <taxon>Fungi</taxon>
        <taxon>Fungi incertae sedis</taxon>
        <taxon>Chytridiomycota</taxon>
        <taxon>Chytridiomycota incertae sedis</taxon>
        <taxon>Chytridiomycetes</taxon>
        <taxon>Spizellomycetales</taxon>
        <taxon>Powellomycetaceae</taxon>
        <taxon>Geranomyces</taxon>
    </lineage>
</organism>
<feature type="compositionally biased region" description="Acidic residues" evidence="9">
    <location>
        <begin position="1079"/>
        <end position="1093"/>
    </location>
</feature>
<dbReference type="CDD" id="cd12091">
    <property type="entry name" value="FANCM_ID"/>
    <property type="match status" value="1"/>
</dbReference>
<evidence type="ECO:0000259" key="11">
    <source>
        <dbReference type="PROSITE" id="PS51194"/>
    </source>
</evidence>
<dbReference type="PANTHER" id="PTHR14025">
    <property type="entry name" value="FANCONI ANEMIA GROUP M FANCM FAMILY MEMBER"/>
    <property type="match status" value="1"/>
</dbReference>
<evidence type="ECO:0000313" key="13">
    <source>
        <dbReference type="Proteomes" id="UP001212152"/>
    </source>
</evidence>
<dbReference type="InterPro" id="IPR027417">
    <property type="entry name" value="P-loop_NTPase"/>
</dbReference>
<dbReference type="Gene3D" id="3.40.50.300">
    <property type="entry name" value="P-loop containing nucleotide triphosphate hydrolases"/>
    <property type="match status" value="2"/>
</dbReference>
<dbReference type="Pfam" id="PF00271">
    <property type="entry name" value="Helicase_C"/>
    <property type="match status" value="1"/>
</dbReference>
<evidence type="ECO:0000256" key="9">
    <source>
        <dbReference type="SAM" id="MobiDB-lite"/>
    </source>
</evidence>
<dbReference type="Gene3D" id="1.20.1320.20">
    <property type="entry name" value="hef helicase domain"/>
    <property type="match status" value="1"/>
</dbReference>
<feature type="domain" description="Helicase C-terminal" evidence="11">
    <location>
        <begin position="535"/>
        <end position="715"/>
    </location>
</feature>
<dbReference type="InterPro" id="IPR039686">
    <property type="entry name" value="FANCM/Mph1-like_ID"/>
</dbReference>
<feature type="compositionally biased region" description="Basic residues" evidence="9">
    <location>
        <begin position="741"/>
        <end position="752"/>
    </location>
</feature>
<dbReference type="InterPro" id="IPR014001">
    <property type="entry name" value="Helicase_ATP-bd"/>
</dbReference>
<dbReference type="GO" id="GO:0009378">
    <property type="term" value="F:four-way junction helicase activity"/>
    <property type="evidence" value="ECO:0007669"/>
    <property type="project" value="TreeGrafter"/>
</dbReference>
<evidence type="ECO:0000259" key="10">
    <source>
        <dbReference type="PROSITE" id="PS51192"/>
    </source>
</evidence>
<feature type="compositionally biased region" description="Low complexity" evidence="9">
    <location>
        <begin position="860"/>
        <end position="873"/>
    </location>
</feature>
<feature type="compositionally biased region" description="Acidic residues" evidence="9">
    <location>
        <begin position="1388"/>
        <end position="1402"/>
    </location>
</feature>
<dbReference type="SMART" id="SM00490">
    <property type="entry name" value="HELICc"/>
    <property type="match status" value="1"/>
</dbReference>
<dbReference type="GO" id="GO:0043138">
    <property type="term" value="F:3'-5' DNA helicase activity"/>
    <property type="evidence" value="ECO:0007669"/>
    <property type="project" value="InterPro"/>
</dbReference>
<dbReference type="InterPro" id="IPR006935">
    <property type="entry name" value="Helicase/UvrB_N"/>
</dbReference>
<feature type="region of interest" description="Disordered" evidence="9">
    <location>
        <begin position="1019"/>
        <end position="1094"/>
    </location>
</feature>
<feature type="region of interest" description="Disordered" evidence="9">
    <location>
        <begin position="833"/>
        <end position="913"/>
    </location>
</feature>
<dbReference type="EMBL" id="JADGJQ010000001">
    <property type="protein sequence ID" value="KAJ3185501.1"/>
    <property type="molecule type" value="Genomic_DNA"/>
</dbReference>
<feature type="compositionally biased region" description="Acidic residues" evidence="9">
    <location>
        <begin position="1189"/>
        <end position="1205"/>
    </location>
</feature>
<evidence type="ECO:0000256" key="3">
    <source>
        <dbReference type="ARBA" id="ARBA00012551"/>
    </source>
</evidence>
<dbReference type="SMART" id="SM00487">
    <property type="entry name" value="DEXDc"/>
    <property type="match status" value="1"/>
</dbReference>
<keyword evidence="6" id="KW-0347">Helicase</keyword>
<keyword evidence="13" id="KW-1185">Reference proteome</keyword>
<dbReference type="FunFam" id="3.40.50.300:FF:000861">
    <property type="entry name" value="Fanconi anemia, complementation group M"/>
    <property type="match status" value="1"/>
</dbReference>
<evidence type="ECO:0000256" key="7">
    <source>
        <dbReference type="ARBA" id="ARBA00022840"/>
    </source>
</evidence>
<feature type="compositionally biased region" description="Acidic residues" evidence="9">
    <location>
        <begin position="1491"/>
        <end position="1501"/>
    </location>
</feature>
<feature type="compositionally biased region" description="Basic residues" evidence="9">
    <location>
        <begin position="1698"/>
        <end position="1708"/>
    </location>
</feature>